<dbReference type="OMA" id="PQGSKWH"/>
<feature type="compositionally biased region" description="Polar residues" evidence="6">
    <location>
        <begin position="39"/>
        <end position="67"/>
    </location>
</feature>
<dbReference type="STRING" id="578459.A0A194SBI5"/>
<dbReference type="InterPro" id="IPR013087">
    <property type="entry name" value="Znf_C2H2_type"/>
</dbReference>
<evidence type="ECO:0000256" key="2">
    <source>
        <dbReference type="ARBA" id="ARBA00022737"/>
    </source>
</evidence>
<proteinExistence type="predicted"/>
<keyword evidence="9" id="KW-1185">Reference proteome</keyword>
<dbReference type="RefSeq" id="XP_018273993.1">
    <property type="nucleotide sequence ID" value="XM_018413722.1"/>
</dbReference>
<dbReference type="PROSITE" id="PS00028">
    <property type="entry name" value="ZINC_FINGER_C2H2_1"/>
    <property type="match status" value="1"/>
</dbReference>
<feature type="domain" description="LIM zinc-binding" evidence="7">
    <location>
        <begin position="679"/>
        <end position="740"/>
    </location>
</feature>
<dbReference type="GO" id="GO:0003712">
    <property type="term" value="F:transcription coregulator activity"/>
    <property type="evidence" value="ECO:0007669"/>
    <property type="project" value="TreeGrafter"/>
</dbReference>
<feature type="compositionally biased region" description="Polar residues" evidence="6">
    <location>
        <begin position="248"/>
        <end position="258"/>
    </location>
</feature>
<dbReference type="Proteomes" id="UP000053890">
    <property type="component" value="Unassembled WGS sequence"/>
</dbReference>
<dbReference type="CDD" id="cd08368">
    <property type="entry name" value="LIM"/>
    <property type="match status" value="1"/>
</dbReference>
<dbReference type="PROSITE" id="PS50023">
    <property type="entry name" value="LIM_DOMAIN_2"/>
    <property type="match status" value="4"/>
</dbReference>
<keyword evidence="1 5" id="KW-0479">Metal-binding</keyword>
<feature type="region of interest" description="Disordered" evidence="6">
    <location>
        <begin position="630"/>
        <end position="653"/>
    </location>
</feature>
<feature type="region of interest" description="Disordered" evidence="6">
    <location>
        <begin position="215"/>
        <end position="441"/>
    </location>
</feature>
<feature type="compositionally biased region" description="Low complexity" evidence="6">
    <location>
        <begin position="331"/>
        <end position="352"/>
    </location>
</feature>
<evidence type="ECO:0000256" key="5">
    <source>
        <dbReference type="PROSITE-ProRule" id="PRU00125"/>
    </source>
</evidence>
<feature type="compositionally biased region" description="Basic and acidic residues" evidence="6">
    <location>
        <begin position="318"/>
        <end position="327"/>
    </location>
</feature>
<organism evidence="8 9">
    <name type="scientific">Rhodotorula graminis (strain WP1)</name>
    <dbReference type="NCBI Taxonomy" id="578459"/>
    <lineage>
        <taxon>Eukaryota</taxon>
        <taxon>Fungi</taxon>
        <taxon>Dikarya</taxon>
        <taxon>Basidiomycota</taxon>
        <taxon>Pucciniomycotina</taxon>
        <taxon>Microbotryomycetes</taxon>
        <taxon>Sporidiobolales</taxon>
        <taxon>Sporidiobolaceae</taxon>
        <taxon>Rhodotorula</taxon>
    </lineage>
</organism>
<evidence type="ECO:0000256" key="3">
    <source>
        <dbReference type="ARBA" id="ARBA00022833"/>
    </source>
</evidence>
<feature type="region of interest" description="Disordered" evidence="6">
    <location>
        <begin position="34"/>
        <end position="84"/>
    </location>
</feature>
<name>A0A194SBI5_RHOGW</name>
<evidence type="ECO:0000256" key="1">
    <source>
        <dbReference type="ARBA" id="ARBA00022723"/>
    </source>
</evidence>
<dbReference type="GeneID" id="28974171"/>
<evidence type="ECO:0000256" key="4">
    <source>
        <dbReference type="ARBA" id="ARBA00023038"/>
    </source>
</evidence>
<dbReference type="SMART" id="SM00132">
    <property type="entry name" value="LIM"/>
    <property type="match status" value="4"/>
</dbReference>
<dbReference type="Gene3D" id="2.10.110.10">
    <property type="entry name" value="Cysteine Rich Protein"/>
    <property type="match status" value="4"/>
</dbReference>
<dbReference type="InterPro" id="IPR001781">
    <property type="entry name" value="Znf_LIM"/>
</dbReference>
<feature type="compositionally biased region" description="Low complexity" evidence="6">
    <location>
        <begin position="394"/>
        <end position="408"/>
    </location>
</feature>
<feature type="domain" description="LIM zinc-binding" evidence="7">
    <location>
        <begin position="154"/>
        <end position="214"/>
    </location>
</feature>
<evidence type="ECO:0000259" key="7">
    <source>
        <dbReference type="PROSITE" id="PS50023"/>
    </source>
</evidence>
<feature type="compositionally biased region" description="Low complexity" evidence="6">
    <location>
        <begin position="278"/>
        <end position="291"/>
    </location>
</feature>
<sequence length="770" mass="80753">MGFCSRCGEPVQASTRCRCGGLPRESATQALLDGKGSDRWTNSYTTRSTRGNSNARSNSSTPTTTGGISAFGERTTPKRPASPTKLSSFIHDAGELHSVFGSVLSPQDHWSCAGCTASFKQEETIYPHPGAKHDHKLAETFFCRSCFAERFRVGDCKACKQAVLTDAPFVKHGSTVWHNPCFVCVYCDDPSTDAVIDLAGRPSCERCFDGASTRTRIIPPSPQPPQGAFAKHHVSVPPAPSKWGRPSLPSSAAGSSTPPHKPGGPWSSRPGPQVKAPSSGLSISSSTSSTSTGGGRTGVARLQFERDKSPIAPSLDELGDRLRRAGIKDTAAPGSPAKEAAAPSSSPSKAARPPLPQVPSSGPRPPSPVKASAAAWPPRSASPTKASISNVPRPALVPVQPVSPAPSSFDRPHSPLKPSSSSSPTKPSFPSSPTPSSAAVHVEDDDQCPVCALPLGYGDFVELPQTGALMHAECFRCGGCGEPLGAGKHVEAEGKCWHKACAPAPKRYRALVTSLAEPEPVAHGSSSPSPVSPRPLEPDLADDLGEPAPCHACGTALGVGRSVTVPRSGHSFHQKCFTCAACARAFGEEKGERGFVEVEGLPYHQRCAPPPASPSPRILNSPFFAADAQSLPSSRSTRLPTSPSFPRALALSPSSSSTSIAPTIFSRRERPPAGLGGLLVCAGCSVRSTDKETVVGPRNTRWHPRCLVCRECKRALDSECRVGDDGALRCEACRKTVGRRSYRDNAAVPPSPTKPLAPPSAASDPHRKLS</sequence>
<accession>A0A194SBI5</accession>
<dbReference type="EMBL" id="KQ474073">
    <property type="protein sequence ID" value="KPV77944.1"/>
    <property type="molecule type" value="Genomic_DNA"/>
</dbReference>
<keyword evidence="4 5" id="KW-0440">LIM domain</keyword>
<feature type="region of interest" description="Disordered" evidence="6">
    <location>
        <begin position="740"/>
        <end position="770"/>
    </location>
</feature>
<protein>
    <recommendedName>
        <fullName evidence="7">LIM zinc-binding domain-containing protein</fullName>
    </recommendedName>
</protein>
<feature type="domain" description="LIM zinc-binding" evidence="7">
    <location>
        <begin position="548"/>
        <end position="614"/>
    </location>
</feature>
<feature type="domain" description="LIM zinc-binding" evidence="7">
    <location>
        <begin position="446"/>
        <end position="508"/>
    </location>
</feature>
<feature type="region of interest" description="Disordered" evidence="6">
    <location>
        <begin position="519"/>
        <end position="541"/>
    </location>
</feature>
<evidence type="ECO:0000313" key="8">
    <source>
        <dbReference type="EMBL" id="KPV77944.1"/>
    </source>
</evidence>
<dbReference type="GO" id="GO:0046872">
    <property type="term" value="F:metal ion binding"/>
    <property type="evidence" value="ECO:0007669"/>
    <property type="project" value="UniProtKB-KW"/>
</dbReference>
<dbReference type="PROSITE" id="PS00478">
    <property type="entry name" value="LIM_DOMAIN_1"/>
    <property type="match status" value="2"/>
</dbReference>
<evidence type="ECO:0000256" key="6">
    <source>
        <dbReference type="SAM" id="MobiDB-lite"/>
    </source>
</evidence>
<dbReference type="GO" id="GO:0030695">
    <property type="term" value="F:GTPase regulator activity"/>
    <property type="evidence" value="ECO:0007669"/>
    <property type="project" value="UniProtKB-ARBA"/>
</dbReference>
<feature type="compositionally biased region" description="Low complexity" evidence="6">
    <location>
        <begin position="416"/>
        <end position="437"/>
    </location>
</feature>
<evidence type="ECO:0000313" key="9">
    <source>
        <dbReference type="Proteomes" id="UP000053890"/>
    </source>
</evidence>
<feature type="compositionally biased region" description="Low complexity" evidence="6">
    <location>
        <begin position="371"/>
        <end position="383"/>
    </location>
</feature>
<feature type="compositionally biased region" description="Pro residues" evidence="6">
    <location>
        <begin position="749"/>
        <end position="758"/>
    </location>
</feature>
<reference evidence="8 9" key="1">
    <citation type="journal article" date="2015" name="Front. Microbiol.">
        <title>Genome sequence of the plant growth promoting endophytic yeast Rhodotorula graminis WP1.</title>
        <authorList>
            <person name="Firrincieli A."/>
            <person name="Otillar R."/>
            <person name="Salamov A."/>
            <person name="Schmutz J."/>
            <person name="Khan Z."/>
            <person name="Redman R.S."/>
            <person name="Fleck N.D."/>
            <person name="Lindquist E."/>
            <person name="Grigoriev I.V."/>
            <person name="Doty S.L."/>
        </authorList>
    </citation>
    <scope>NUCLEOTIDE SEQUENCE [LARGE SCALE GENOMIC DNA]</scope>
    <source>
        <strain evidence="8 9">WP1</strain>
    </source>
</reference>
<feature type="compositionally biased region" description="Pro residues" evidence="6">
    <location>
        <begin position="353"/>
        <end position="368"/>
    </location>
</feature>
<dbReference type="OrthoDB" id="1112565at2759"/>
<keyword evidence="3 5" id="KW-0862">Zinc</keyword>
<keyword evidence="2" id="KW-0677">Repeat</keyword>
<gene>
    <name evidence="8" type="ORF">RHOBADRAFT_40489</name>
</gene>
<dbReference type="Pfam" id="PF00412">
    <property type="entry name" value="LIM"/>
    <property type="match status" value="3"/>
</dbReference>
<dbReference type="PANTHER" id="PTHR24205">
    <property type="entry name" value="FOUR AND A HALF LIM DOMAINS PROTEIN"/>
    <property type="match status" value="1"/>
</dbReference>
<dbReference type="PANTHER" id="PTHR24205:SF16">
    <property type="entry name" value="GH01042P-RELATED"/>
    <property type="match status" value="1"/>
</dbReference>
<dbReference type="GO" id="GO:0005634">
    <property type="term" value="C:nucleus"/>
    <property type="evidence" value="ECO:0007669"/>
    <property type="project" value="TreeGrafter"/>
</dbReference>
<dbReference type="AlphaFoldDB" id="A0A194SBI5"/>